<reference evidence="2 3" key="1">
    <citation type="journal article" date="2019" name="Commun. Biol.">
        <title>The bagworm genome reveals a unique fibroin gene that provides high tensile strength.</title>
        <authorList>
            <person name="Kono N."/>
            <person name="Nakamura H."/>
            <person name="Ohtoshi R."/>
            <person name="Tomita M."/>
            <person name="Numata K."/>
            <person name="Arakawa K."/>
        </authorList>
    </citation>
    <scope>NUCLEOTIDE SEQUENCE [LARGE SCALE GENOMIC DNA]</scope>
</reference>
<sequence length="158" mass="16948">MKSNDRRARAPAARAQPASEGVRGAHSDHVPPVFGRVGVALRSSRRGVGLRRGRDGRRGGRGRGPVAPKNVISRACLPCNLIHIRLGSSPIRDTSVLFNVTRTRGLRSRLHVVRCGRLCVCASLVDSTGLLQPLFCGVVVRSSAISELRNQKSGVSII</sequence>
<feature type="region of interest" description="Disordered" evidence="1">
    <location>
        <begin position="45"/>
        <end position="65"/>
    </location>
</feature>
<proteinExistence type="predicted"/>
<evidence type="ECO:0000313" key="3">
    <source>
        <dbReference type="Proteomes" id="UP000299102"/>
    </source>
</evidence>
<keyword evidence="3" id="KW-1185">Reference proteome</keyword>
<dbReference type="EMBL" id="BGZK01001019">
    <property type="protein sequence ID" value="GBP68642.1"/>
    <property type="molecule type" value="Genomic_DNA"/>
</dbReference>
<accession>A0A4C1Y1G4</accession>
<protein>
    <submittedName>
        <fullName evidence="2">Uncharacterized protein</fullName>
    </submittedName>
</protein>
<gene>
    <name evidence="2" type="ORF">EVAR_47646_1</name>
</gene>
<feature type="region of interest" description="Disordered" evidence="1">
    <location>
        <begin position="1"/>
        <end position="27"/>
    </location>
</feature>
<evidence type="ECO:0000256" key="1">
    <source>
        <dbReference type="SAM" id="MobiDB-lite"/>
    </source>
</evidence>
<organism evidence="2 3">
    <name type="scientific">Eumeta variegata</name>
    <name type="common">Bagworm moth</name>
    <name type="synonym">Eumeta japonica</name>
    <dbReference type="NCBI Taxonomy" id="151549"/>
    <lineage>
        <taxon>Eukaryota</taxon>
        <taxon>Metazoa</taxon>
        <taxon>Ecdysozoa</taxon>
        <taxon>Arthropoda</taxon>
        <taxon>Hexapoda</taxon>
        <taxon>Insecta</taxon>
        <taxon>Pterygota</taxon>
        <taxon>Neoptera</taxon>
        <taxon>Endopterygota</taxon>
        <taxon>Lepidoptera</taxon>
        <taxon>Glossata</taxon>
        <taxon>Ditrysia</taxon>
        <taxon>Tineoidea</taxon>
        <taxon>Psychidae</taxon>
        <taxon>Oiketicinae</taxon>
        <taxon>Eumeta</taxon>
    </lineage>
</organism>
<evidence type="ECO:0000313" key="2">
    <source>
        <dbReference type="EMBL" id="GBP68642.1"/>
    </source>
</evidence>
<dbReference type="Proteomes" id="UP000299102">
    <property type="component" value="Unassembled WGS sequence"/>
</dbReference>
<name>A0A4C1Y1G4_EUMVA</name>
<comment type="caution">
    <text evidence="2">The sequence shown here is derived from an EMBL/GenBank/DDBJ whole genome shotgun (WGS) entry which is preliminary data.</text>
</comment>
<dbReference type="AlphaFoldDB" id="A0A4C1Y1G4"/>